<evidence type="ECO:0000313" key="1">
    <source>
        <dbReference type="EMBL" id="KAK8529346.1"/>
    </source>
</evidence>
<protein>
    <submittedName>
        <fullName evidence="1">Uncharacterized protein</fullName>
    </submittedName>
</protein>
<evidence type="ECO:0000313" key="2">
    <source>
        <dbReference type="Proteomes" id="UP001472677"/>
    </source>
</evidence>
<sequence length="86" mass="9600">MKQEMKSKKPVLHLHVNHCIGPPDLMVWGRTEWSLVSTLDLLWKLKLPALPLPLSHFVSDSVVALTSFVIGTHCSLTGLMPFSLPQ</sequence>
<dbReference type="Proteomes" id="UP001472677">
    <property type="component" value="Unassembled WGS sequence"/>
</dbReference>
<organism evidence="1 2">
    <name type="scientific">Hibiscus sabdariffa</name>
    <name type="common">roselle</name>
    <dbReference type="NCBI Taxonomy" id="183260"/>
    <lineage>
        <taxon>Eukaryota</taxon>
        <taxon>Viridiplantae</taxon>
        <taxon>Streptophyta</taxon>
        <taxon>Embryophyta</taxon>
        <taxon>Tracheophyta</taxon>
        <taxon>Spermatophyta</taxon>
        <taxon>Magnoliopsida</taxon>
        <taxon>eudicotyledons</taxon>
        <taxon>Gunneridae</taxon>
        <taxon>Pentapetalae</taxon>
        <taxon>rosids</taxon>
        <taxon>malvids</taxon>
        <taxon>Malvales</taxon>
        <taxon>Malvaceae</taxon>
        <taxon>Malvoideae</taxon>
        <taxon>Hibiscus</taxon>
    </lineage>
</organism>
<proteinExistence type="predicted"/>
<name>A0ABR2D3J3_9ROSI</name>
<accession>A0ABR2D3J3</accession>
<keyword evidence="2" id="KW-1185">Reference proteome</keyword>
<reference evidence="1 2" key="1">
    <citation type="journal article" date="2024" name="G3 (Bethesda)">
        <title>Genome assembly of Hibiscus sabdariffa L. provides insights into metabolisms of medicinal natural products.</title>
        <authorList>
            <person name="Kim T."/>
        </authorList>
    </citation>
    <scope>NUCLEOTIDE SEQUENCE [LARGE SCALE GENOMIC DNA]</scope>
    <source>
        <strain evidence="1">TK-2024</strain>
        <tissue evidence="1">Old leaves</tissue>
    </source>
</reference>
<gene>
    <name evidence="1" type="ORF">V6N12_060129</name>
</gene>
<dbReference type="EMBL" id="JBBPBM010000036">
    <property type="protein sequence ID" value="KAK8529346.1"/>
    <property type="molecule type" value="Genomic_DNA"/>
</dbReference>
<comment type="caution">
    <text evidence="1">The sequence shown here is derived from an EMBL/GenBank/DDBJ whole genome shotgun (WGS) entry which is preliminary data.</text>
</comment>